<proteinExistence type="predicted"/>
<accession>A0A9X2T758</accession>
<evidence type="ECO:0000313" key="2">
    <source>
        <dbReference type="Proteomes" id="UP001151088"/>
    </source>
</evidence>
<organism evidence="1 2">
    <name type="scientific">Ancylobacter mangrovi</name>
    <dbReference type="NCBI Taxonomy" id="2972472"/>
    <lineage>
        <taxon>Bacteria</taxon>
        <taxon>Pseudomonadati</taxon>
        <taxon>Pseudomonadota</taxon>
        <taxon>Alphaproteobacteria</taxon>
        <taxon>Hyphomicrobiales</taxon>
        <taxon>Xanthobacteraceae</taxon>
        <taxon>Ancylobacter</taxon>
    </lineage>
</organism>
<gene>
    <name evidence="1" type="ORF">NVS89_18950</name>
</gene>
<dbReference type="RefSeq" id="WP_258734322.1">
    <property type="nucleotide sequence ID" value="NZ_JANTHZ010000010.1"/>
</dbReference>
<dbReference type="AlphaFoldDB" id="A0A9X2T758"/>
<protein>
    <submittedName>
        <fullName evidence="1">Uncharacterized protein</fullName>
    </submittedName>
</protein>
<reference evidence="1" key="1">
    <citation type="submission" date="2022-08" db="EMBL/GenBank/DDBJ databases">
        <authorList>
            <person name="Li F."/>
        </authorList>
    </citation>
    <scope>NUCLEOTIDE SEQUENCE</scope>
    <source>
        <strain evidence="1">MQZ15Z-1</strain>
    </source>
</reference>
<sequence length="81" mass="9437">MSDEWAIMNWIKRGNVRSKIWAILPVESLAVLPRLHDEGHWEEYRRLPARRFVDEDGAREAIESDGFCFIPERMAIGPLAD</sequence>
<comment type="caution">
    <text evidence="1">The sequence shown here is derived from an EMBL/GenBank/DDBJ whole genome shotgun (WGS) entry which is preliminary data.</text>
</comment>
<dbReference type="EMBL" id="JANTHZ010000010">
    <property type="protein sequence ID" value="MCS0497169.1"/>
    <property type="molecule type" value="Genomic_DNA"/>
</dbReference>
<dbReference type="Proteomes" id="UP001151088">
    <property type="component" value="Unassembled WGS sequence"/>
</dbReference>
<name>A0A9X2T758_9HYPH</name>
<keyword evidence="2" id="KW-1185">Reference proteome</keyword>
<evidence type="ECO:0000313" key="1">
    <source>
        <dbReference type="EMBL" id="MCS0497169.1"/>
    </source>
</evidence>